<feature type="compositionally biased region" description="Basic and acidic residues" evidence="1">
    <location>
        <begin position="84"/>
        <end position="95"/>
    </location>
</feature>
<evidence type="ECO:0000313" key="2">
    <source>
        <dbReference type="EMBL" id="AVK05987.1"/>
    </source>
</evidence>
<dbReference type="EMBL" id="CP027169">
    <property type="protein sequence ID" value="AVK05987.1"/>
    <property type="molecule type" value="Genomic_DNA"/>
</dbReference>
<feature type="region of interest" description="Disordered" evidence="1">
    <location>
        <begin position="84"/>
        <end position="120"/>
    </location>
</feature>
<dbReference type="AlphaFoldDB" id="A0A2R3IWJ8"/>
<evidence type="ECO:0000256" key="1">
    <source>
        <dbReference type="SAM" id="MobiDB-lite"/>
    </source>
</evidence>
<accession>A0A2R3IWJ8</accession>
<name>A0A2R3IWJ8_9PSED</name>
<gene>
    <name evidence="2" type="ORF">CSB93_5566</name>
</gene>
<organism evidence="2 3">
    <name type="scientific">Pseudomonas paraeruginosa</name>
    <dbReference type="NCBI Taxonomy" id="2994495"/>
    <lineage>
        <taxon>Bacteria</taxon>
        <taxon>Pseudomonadati</taxon>
        <taxon>Pseudomonadota</taxon>
        <taxon>Gammaproteobacteria</taxon>
        <taxon>Pseudomonadales</taxon>
        <taxon>Pseudomonadaceae</taxon>
        <taxon>Pseudomonas</taxon>
    </lineage>
</organism>
<keyword evidence="3" id="KW-1185">Reference proteome</keyword>
<proteinExistence type="predicted"/>
<sequence length="120" mass="13374">MARTRLESIQHAIEVNSSLAIPIARENLARPTCLALLTAPVNLVHILVSSLRGFRADPDHQPWRQEIIPGLAMLAFEVATDHAQADLQRRGEPRQRCPGQTLQHRRPGLVPGREQRSQPG</sequence>
<protein>
    <submittedName>
        <fullName evidence="2">Uncharacterized protein</fullName>
    </submittedName>
</protein>
<evidence type="ECO:0000313" key="3">
    <source>
        <dbReference type="Proteomes" id="UP000238390"/>
    </source>
</evidence>
<reference evidence="2 3" key="1">
    <citation type="submission" date="2018-02" db="EMBL/GenBank/DDBJ databases">
        <title>FDA/CDC Antimicrobial Resistant Isolate Bank Genome Sequencing.</title>
        <authorList>
            <person name="Benahmed F.H."/>
            <person name="Lutgring J.D."/>
            <person name="Yoo B."/>
            <person name="Machado M."/>
            <person name="Brown A."/>
            <person name="McAllister G."/>
            <person name="Perry A."/>
            <person name="Halpin A.L."/>
            <person name="Vavikolanu K."/>
            <person name="Ott S."/>
            <person name="Zhao X."/>
            <person name="Tallon L.J."/>
            <person name="Sadzewicz L."/>
            <person name="Aluvathingal J."/>
            <person name="Nadendla S."/>
            <person name="Voskania-kordi A."/>
            <person name="Simonyan V."/>
            <person name="Patel J."/>
            <person name="Shawar R.M."/>
        </authorList>
    </citation>
    <scope>NUCLEOTIDE SEQUENCE [LARGE SCALE GENOMIC DNA]</scope>
    <source>
        <strain evidence="2 3">AR_0356</strain>
    </source>
</reference>
<dbReference type="Proteomes" id="UP000238390">
    <property type="component" value="Chromosome"/>
</dbReference>